<evidence type="ECO:0000313" key="2">
    <source>
        <dbReference type="Proteomes" id="UP000190092"/>
    </source>
</evidence>
<gene>
    <name evidence="1" type="ORF">SAMN02745126_05803</name>
</gene>
<dbReference type="Proteomes" id="UP000190092">
    <property type="component" value="Unassembled WGS sequence"/>
</dbReference>
<dbReference type="InterPro" id="IPR029063">
    <property type="entry name" value="SAM-dependent_MTases_sf"/>
</dbReference>
<name>A0A1T4T7H9_9HYPH</name>
<dbReference type="AlphaFoldDB" id="A0A1T4T7H9"/>
<proteinExistence type="predicted"/>
<accession>A0A1T4T7H9</accession>
<keyword evidence="2" id="KW-1185">Reference proteome</keyword>
<evidence type="ECO:0000313" key="1">
    <source>
        <dbReference type="EMBL" id="SKA36299.1"/>
    </source>
</evidence>
<protein>
    <recommendedName>
        <fullName evidence="3">Methyltransferase domain-containing protein</fullName>
    </recommendedName>
</protein>
<dbReference type="CDD" id="cd02440">
    <property type="entry name" value="AdoMet_MTases"/>
    <property type="match status" value="1"/>
</dbReference>
<dbReference type="Gene3D" id="3.40.50.150">
    <property type="entry name" value="Vaccinia Virus protein VP39"/>
    <property type="match status" value="1"/>
</dbReference>
<dbReference type="EMBL" id="FUWJ01000013">
    <property type="protein sequence ID" value="SKA36299.1"/>
    <property type="molecule type" value="Genomic_DNA"/>
</dbReference>
<reference evidence="2" key="1">
    <citation type="submission" date="2017-02" db="EMBL/GenBank/DDBJ databases">
        <authorList>
            <person name="Varghese N."/>
            <person name="Submissions S."/>
        </authorList>
    </citation>
    <scope>NUCLEOTIDE SEQUENCE [LARGE SCALE GENOMIC DNA]</scope>
    <source>
        <strain evidence="2">ATCC 27094</strain>
    </source>
</reference>
<evidence type="ECO:0008006" key="3">
    <source>
        <dbReference type="Google" id="ProtNLM"/>
    </source>
</evidence>
<dbReference type="STRING" id="225324.SAMN02745126_05803"/>
<dbReference type="RefSeq" id="WP_139374141.1">
    <property type="nucleotide sequence ID" value="NZ_FUWJ01000013.1"/>
</dbReference>
<sequence length="266" mass="28888">MLTRILLQPGFVAALPSSQAAIDLIPEWISNLPDKLGVIAGHAPLFDDPRAAWALEKLGGVQGGRVLELGPMEGGHTYMLLRAGAADVVAIEANKQAYLKCLIAKELLKLSGAQFLLGDFVPWLAQTNLYFDVVWATGVLDQVINPLGLLACIALRTDKIHVFTHYIPDDGLVDTNLASSIIAVEQRPHRGRMIPHFMRALPDSSTTSHYSGGLYTASAWLRRIDILDELKLLGFSQIEIGFESATDNGPCFAFVAKRCASGNRPT</sequence>
<dbReference type="OrthoDB" id="5195124at2"/>
<organism evidence="1 2">
    <name type="scientific">Enhydrobacter aerosaccus</name>
    <dbReference type="NCBI Taxonomy" id="225324"/>
    <lineage>
        <taxon>Bacteria</taxon>
        <taxon>Pseudomonadati</taxon>
        <taxon>Pseudomonadota</taxon>
        <taxon>Alphaproteobacteria</taxon>
        <taxon>Hyphomicrobiales</taxon>
        <taxon>Enhydrobacter</taxon>
    </lineage>
</organism>
<dbReference type="SUPFAM" id="SSF53335">
    <property type="entry name" value="S-adenosyl-L-methionine-dependent methyltransferases"/>
    <property type="match status" value="1"/>
</dbReference>